<evidence type="ECO:0000313" key="2">
    <source>
        <dbReference type="EMBL" id="MBI3015192.1"/>
    </source>
</evidence>
<comment type="caution">
    <text evidence="2">The sequence shown here is derived from an EMBL/GenBank/DDBJ whole genome shotgun (WGS) entry which is preliminary data.</text>
</comment>
<dbReference type="InterPro" id="IPR001303">
    <property type="entry name" value="Aldolase_II/adducin_N"/>
</dbReference>
<dbReference type="Pfam" id="PF00596">
    <property type="entry name" value="Aldolase_II"/>
    <property type="match status" value="1"/>
</dbReference>
<evidence type="ECO:0000259" key="1">
    <source>
        <dbReference type="SMART" id="SM01007"/>
    </source>
</evidence>
<accession>A0A932GQ73</accession>
<feature type="non-terminal residue" evidence="2">
    <location>
        <position position="278"/>
    </location>
</feature>
<dbReference type="EMBL" id="JACPSX010000173">
    <property type="protein sequence ID" value="MBI3015192.1"/>
    <property type="molecule type" value="Genomic_DNA"/>
</dbReference>
<proteinExistence type="predicted"/>
<dbReference type="SMART" id="SM01007">
    <property type="entry name" value="Aldolase_II"/>
    <property type="match status" value="1"/>
</dbReference>
<organism evidence="2 3">
    <name type="scientific">Tectimicrobiota bacterium</name>
    <dbReference type="NCBI Taxonomy" id="2528274"/>
    <lineage>
        <taxon>Bacteria</taxon>
        <taxon>Pseudomonadati</taxon>
        <taxon>Nitrospinota/Tectimicrobiota group</taxon>
        <taxon>Candidatus Tectimicrobiota</taxon>
    </lineage>
</organism>
<protein>
    <submittedName>
        <fullName evidence="2">Class II aldolase/adducin family protein</fullName>
    </submittedName>
</protein>
<dbReference type="Proteomes" id="UP000741360">
    <property type="component" value="Unassembled WGS sequence"/>
</dbReference>
<dbReference type="SUPFAM" id="SSF53639">
    <property type="entry name" value="AraD/HMP-PK domain-like"/>
    <property type="match status" value="1"/>
</dbReference>
<sequence length="278" mass="31252">MENCWSDAESTKLQGLDLLLYASRLIGLEESLVIWGGGNTSMKLEETDFRDRPTRVLRIKGSGSDLKTIEARHFPGVRLDDVLPLLEREEMSDEEMVEYLTHTLMEPQAARPSIETLLHAFLPYPHIYHTHADAILSLTNLKDGRRVMRDALGAEVVFIPYIQPGFQLAKLVAAEVGKSPCAPGAVLEKHGLFTWGESAKEAYSRTIDLVGRAEQYIEQGLKKHFPLSVRPVLENKPGWRREHVGALAPVVRGALSRKQHMVLLYDDCPEVLEFVNSE</sequence>
<dbReference type="InterPro" id="IPR036409">
    <property type="entry name" value="Aldolase_II/adducin_N_sf"/>
</dbReference>
<reference evidence="2" key="1">
    <citation type="submission" date="2020-07" db="EMBL/GenBank/DDBJ databases">
        <title>Huge and variable diversity of episymbiotic CPR bacteria and DPANN archaea in groundwater ecosystems.</title>
        <authorList>
            <person name="He C.Y."/>
            <person name="Keren R."/>
            <person name="Whittaker M."/>
            <person name="Farag I.F."/>
            <person name="Doudna J."/>
            <person name="Cate J.H.D."/>
            <person name="Banfield J.F."/>
        </authorList>
    </citation>
    <scope>NUCLEOTIDE SEQUENCE</scope>
    <source>
        <strain evidence="2">NC_groundwater_717_Ag_S-0.2um_59_8</strain>
    </source>
</reference>
<dbReference type="Gene3D" id="3.40.225.10">
    <property type="entry name" value="Class II aldolase/adducin N-terminal domain"/>
    <property type="match status" value="1"/>
</dbReference>
<name>A0A932GQ73_UNCTE</name>
<gene>
    <name evidence="2" type="ORF">HYY65_09075</name>
</gene>
<dbReference type="AlphaFoldDB" id="A0A932GQ73"/>
<evidence type="ECO:0000313" key="3">
    <source>
        <dbReference type="Proteomes" id="UP000741360"/>
    </source>
</evidence>
<feature type="domain" description="Class II aldolase/adducin N-terminal" evidence="1">
    <location>
        <begin position="18"/>
        <end position="217"/>
    </location>
</feature>